<dbReference type="Pfam" id="PF10536">
    <property type="entry name" value="PMD"/>
    <property type="match status" value="1"/>
</dbReference>
<comment type="caution">
    <text evidence="3">The sequence shown here is derived from an EMBL/GenBank/DDBJ whole genome shotgun (WGS) entry which is preliminary data.</text>
</comment>
<feature type="domain" description="Aminotransferase-like plant mobile" evidence="2">
    <location>
        <begin position="22"/>
        <end position="326"/>
    </location>
</feature>
<protein>
    <recommendedName>
        <fullName evidence="2">Aminotransferase-like plant mobile domain-containing protein</fullName>
    </recommendedName>
</protein>
<accession>A0A6A4M7C4</accession>
<feature type="compositionally biased region" description="Polar residues" evidence="1">
    <location>
        <begin position="455"/>
        <end position="471"/>
    </location>
</feature>
<feature type="region of interest" description="Disordered" evidence="1">
    <location>
        <begin position="431"/>
        <end position="471"/>
    </location>
</feature>
<proteinExistence type="predicted"/>
<organism evidence="3 4">
    <name type="scientific">Rhododendron williamsianum</name>
    <dbReference type="NCBI Taxonomy" id="262921"/>
    <lineage>
        <taxon>Eukaryota</taxon>
        <taxon>Viridiplantae</taxon>
        <taxon>Streptophyta</taxon>
        <taxon>Embryophyta</taxon>
        <taxon>Tracheophyta</taxon>
        <taxon>Spermatophyta</taxon>
        <taxon>Magnoliopsida</taxon>
        <taxon>eudicotyledons</taxon>
        <taxon>Gunneridae</taxon>
        <taxon>Pentapetalae</taxon>
        <taxon>asterids</taxon>
        <taxon>Ericales</taxon>
        <taxon>Ericaceae</taxon>
        <taxon>Ericoideae</taxon>
        <taxon>Rhodoreae</taxon>
        <taxon>Rhododendron</taxon>
    </lineage>
</organism>
<evidence type="ECO:0000313" key="4">
    <source>
        <dbReference type="Proteomes" id="UP000428333"/>
    </source>
</evidence>
<dbReference type="GO" id="GO:0010073">
    <property type="term" value="P:meristem maintenance"/>
    <property type="evidence" value="ECO:0007669"/>
    <property type="project" value="InterPro"/>
</dbReference>
<keyword evidence="4" id="KW-1185">Reference proteome</keyword>
<evidence type="ECO:0000259" key="2">
    <source>
        <dbReference type="Pfam" id="PF10536"/>
    </source>
</evidence>
<dbReference type="EMBL" id="QEFC01000284">
    <property type="protein sequence ID" value="KAE9465282.1"/>
    <property type="molecule type" value="Genomic_DNA"/>
</dbReference>
<dbReference type="PANTHER" id="PTHR46033">
    <property type="entry name" value="PROTEIN MAIN-LIKE 2"/>
    <property type="match status" value="1"/>
</dbReference>
<evidence type="ECO:0000313" key="3">
    <source>
        <dbReference type="EMBL" id="KAE9465282.1"/>
    </source>
</evidence>
<dbReference type="InterPro" id="IPR019557">
    <property type="entry name" value="AminoTfrase-like_pln_mobile"/>
</dbReference>
<name>A0A6A4M7C4_9ERIC</name>
<feature type="non-terminal residue" evidence="3">
    <location>
        <position position="1"/>
    </location>
</feature>
<sequence>MLSRHLSIPRQGTAVENLEHACSRWSIDTHSFAWVWGKSELSMEDVVILTPLSLRGASILDLAHLSREDRENARELRRLGKLAQFGPIFTTQGVRKSTAANAKKTSFASWIRYFFKDLQPTKTAILGAARDFVTADSPSPAVFPLAVLLARGEPVALAPLFLGSLYRQLDLVHADFARSLGKCGQLSMVHTSFLLAYFFEHFPIVAPPSRTFQASAARSRAEQWYGTSNDVSWYEACNVAANFTPRPYNSASPGVVGIGQCLLPVSSSLSVASSGDSVARVVINSTLIALPGWLTFLNNEASGVTVYRPDRFARQLSFDQGVLGAASVMPTFAKSQHRFVVTQISDILLQLGDLPIPLRDNVGHYTPEFHLFWGRNLNFFLTFVHGEASVPEVSEIRTQDTSLRAITEVRGPDWHGPHSQWAMTDAVPINRDFSAMPPPAPQAVERRAPARGAQGRTQPLASAGPSQPSSS</sequence>
<dbReference type="AlphaFoldDB" id="A0A6A4M7C4"/>
<dbReference type="PANTHER" id="PTHR46033:SF80">
    <property type="entry name" value="PROTEIN MAIN-LIKE 2-LIKE"/>
    <property type="match status" value="1"/>
</dbReference>
<reference evidence="3 4" key="1">
    <citation type="journal article" date="2019" name="Genome Biol. Evol.">
        <title>The Rhododendron genome and chromosomal organization provide insight into shared whole-genome duplications across the heath family (Ericaceae).</title>
        <authorList>
            <person name="Soza V.L."/>
            <person name="Lindsley D."/>
            <person name="Waalkes A."/>
            <person name="Ramage E."/>
            <person name="Patwardhan R.P."/>
            <person name="Burton J.N."/>
            <person name="Adey A."/>
            <person name="Kumar A."/>
            <person name="Qiu R."/>
            <person name="Shendure J."/>
            <person name="Hall B."/>
        </authorList>
    </citation>
    <scope>NUCLEOTIDE SEQUENCE [LARGE SCALE GENOMIC DNA]</scope>
    <source>
        <strain evidence="3">RSF 1966-606</strain>
    </source>
</reference>
<dbReference type="InterPro" id="IPR044824">
    <property type="entry name" value="MAIN-like"/>
</dbReference>
<dbReference type="OrthoDB" id="1194658at2759"/>
<evidence type="ECO:0000256" key="1">
    <source>
        <dbReference type="SAM" id="MobiDB-lite"/>
    </source>
</evidence>
<dbReference type="Proteomes" id="UP000428333">
    <property type="component" value="Linkage Group LG02"/>
</dbReference>
<gene>
    <name evidence="3" type="ORF">C3L33_02812</name>
</gene>